<dbReference type="InterPro" id="IPR014001">
    <property type="entry name" value="Helicase_ATP-bd"/>
</dbReference>
<proteinExistence type="predicted"/>
<keyword evidence="4" id="KW-0067">ATP-binding</keyword>
<dbReference type="GO" id="GO:0016787">
    <property type="term" value="F:hydrolase activity"/>
    <property type="evidence" value="ECO:0007669"/>
    <property type="project" value="UniProtKB-KW"/>
</dbReference>
<accession>A0ABV2ALH4</accession>
<dbReference type="PROSITE" id="PS51195">
    <property type="entry name" value="Q_MOTIF"/>
    <property type="match status" value="1"/>
</dbReference>
<feature type="short sequence motif" description="Q motif" evidence="5">
    <location>
        <begin position="96"/>
        <end position="124"/>
    </location>
</feature>
<sequence>MMNKILAKTKNAVKPKMRKSGDLRKPKTKLNIDKTKISVNEIMKDFDTLQNENFFNKAIPNKNSHFNNNLTKNKSPKKLDNFEKAATPAPFINTNSNFEHYIQSPKILKNLYKNGFKYPTFIQNLAFPVIKNAVNKKTIVLGAETGSGKTIAYLTPTIDKLLTPDQRRLEGYDHNKNLARLPRAIVIGATEELCNQIKNVAIQIAENSKIAIQHFRESQTFPQIEHRDKQKFSNHLFVQTENIRKKAVKAQQKEILQIKKNENLEKSENPKWFPDVLVCTPKTLATKITPDLAIGLNFIIFDEADFLLEPFNERWTYLKSILAVFKMIEKETDQTQNFHIIDQSKSGDKIATKSGKNNDENNIVNSKKGDLRETKKDLLSPLKSFIGLEKSKLKYIFCGATLGKKIVQKFLHKTEMTQKQTNRLNPLNSLFKNSVWIQSPMLHHVLPQLETSWKLVKGEIDHQISLLKALGVNSNFGDNENCNEINLEKLYNKKLINFTESKILERNLDRKFCNEKTLIFCAFPQNVAKVNAFLKKLGFDSVAIHEKMSLV</sequence>
<dbReference type="Pfam" id="PF00270">
    <property type="entry name" value="DEAD"/>
    <property type="match status" value="1"/>
</dbReference>
<gene>
    <name evidence="9" type="primary">MRH4</name>
    <name evidence="9" type="ORF">MHBO_001992</name>
</gene>
<reference evidence="9 10" key="1">
    <citation type="journal article" date="2024" name="BMC Biol.">
        <title>Comparative genomics of Ascetosporea gives new insight into the evolutionary basis for animal parasitism in Rhizaria.</title>
        <authorList>
            <person name="Hiltunen Thoren M."/>
            <person name="Onut-Brannstrom I."/>
            <person name="Alfjorden A."/>
            <person name="Peckova H."/>
            <person name="Swords F."/>
            <person name="Hooper C."/>
            <person name="Holzer A.S."/>
            <person name="Bass D."/>
            <person name="Burki F."/>
        </authorList>
    </citation>
    <scope>NUCLEOTIDE SEQUENCE [LARGE SCALE GENOMIC DNA]</scope>
    <source>
        <strain evidence="9">20-A016</strain>
    </source>
</reference>
<evidence type="ECO:0000256" key="4">
    <source>
        <dbReference type="ARBA" id="ARBA00022840"/>
    </source>
</evidence>
<evidence type="ECO:0000256" key="5">
    <source>
        <dbReference type="PROSITE-ProRule" id="PRU00552"/>
    </source>
</evidence>
<feature type="domain" description="Helicase ATP-binding" evidence="7">
    <location>
        <begin position="130"/>
        <end position="420"/>
    </location>
</feature>
<keyword evidence="1" id="KW-0547">Nucleotide-binding</keyword>
<dbReference type="PANTHER" id="PTHR47960">
    <property type="entry name" value="DEAD-BOX ATP-DEPENDENT RNA HELICASE 50"/>
    <property type="match status" value="1"/>
</dbReference>
<dbReference type="InterPro" id="IPR011545">
    <property type="entry name" value="DEAD/DEAH_box_helicase_dom"/>
</dbReference>
<dbReference type="Proteomes" id="UP001439008">
    <property type="component" value="Unassembled WGS sequence"/>
</dbReference>
<evidence type="ECO:0000256" key="3">
    <source>
        <dbReference type="ARBA" id="ARBA00022806"/>
    </source>
</evidence>
<feature type="domain" description="DEAD-box RNA helicase Q" evidence="8">
    <location>
        <begin position="96"/>
        <end position="124"/>
    </location>
</feature>
<evidence type="ECO:0000259" key="8">
    <source>
        <dbReference type="PROSITE" id="PS51195"/>
    </source>
</evidence>
<dbReference type="InterPro" id="IPR014014">
    <property type="entry name" value="RNA_helicase_DEAD_Q_motif"/>
</dbReference>
<organism evidence="9 10">
    <name type="scientific">Bonamia ostreae</name>
    <dbReference type="NCBI Taxonomy" id="126728"/>
    <lineage>
        <taxon>Eukaryota</taxon>
        <taxon>Sar</taxon>
        <taxon>Rhizaria</taxon>
        <taxon>Endomyxa</taxon>
        <taxon>Ascetosporea</taxon>
        <taxon>Haplosporida</taxon>
        <taxon>Bonamia</taxon>
    </lineage>
</organism>
<keyword evidence="10" id="KW-1185">Reference proteome</keyword>
<keyword evidence="2 9" id="KW-0378">Hydrolase</keyword>
<protein>
    <submittedName>
        <fullName evidence="9">RNA helicase</fullName>
        <ecNumber evidence="9">3.6.4.13</ecNumber>
    </submittedName>
</protein>
<dbReference type="InterPro" id="IPR027417">
    <property type="entry name" value="P-loop_NTPase"/>
</dbReference>
<name>A0ABV2ALH4_9EUKA</name>
<dbReference type="PROSITE" id="PS51192">
    <property type="entry name" value="HELICASE_ATP_BIND_1"/>
    <property type="match status" value="1"/>
</dbReference>
<evidence type="ECO:0000256" key="1">
    <source>
        <dbReference type="ARBA" id="ARBA00022741"/>
    </source>
</evidence>
<feature type="non-terminal residue" evidence="9">
    <location>
        <position position="551"/>
    </location>
</feature>
<feature type="region of interest" description="Disordered" evidence="6">
    <location>
        <begin position="1"/>
        <end position="24"/>
    </location>
</feature>
<evidence type="ECO:0000256" key="2">
    <source>
        <dbReference type="ARBA" id="ARBA00022801"/>
    </source>
</evidence>
<dbReference type="SMART" id="SM00487">
    <property type="entry name" value="DEXDc"/>
    <property type="match status" value="1"/>
</dbReference>
<dbReference type="EC" id="3.6.4.13" evidence="9"/>
<dbReference type="EMBL" id="JBDODL010000603">
    <property type="protein sequence ID" value="MES1920309.1"/>
    <property type="molecule type" value="Genomic_DNA"/>
</dbReference>
<dbReference type="SUPFAM" id="SSF52540">
    <property type="entry name" value="P-loop containing nucleoside triphosphate hydrolases"/>
    <property type="match status" value="1"/>
</dbReference>
<evidence type="ECO:0000313" key="10">
    <source>
        <dbReference type="Proteomes" id="UP001439008"/>
    </source>
</evidence>
<dbReference type="Gene3D" id="3.40.50.300">
    <property type="entry name" value="P-loop containing nucleotide triphosphate hydrolases"/>
    <property type="match status" value="1"/>
</dbReference>
<dbReference type="GO" id="GO:0003724">
    <property type="term" value="F:RNA helicase activity"/>
    <property type="evidence" value="ECO:0007669"/>
    <property type="project" value="UniProtKB-EC"/>
</dbReference>
<keyword evidence="3 9" id="KW-0347">Helicase</keyword>
<comment type="caution">
    <text evidence="9">The sequence shown here is derived from an EMBL/GenBank/DDBJ whole genome shotgun (WGS) entry which is preliminary data.</text>
</comment>
<evidence type="ECO:0000259" key="7">
    <source>
        <dbReference type="PROSITE" id="PS51192"/>
    </source>
</evidence>
<evidence type="ECO:0000256" key="6">
    <source>
        <dbReference type="SAM" id="MobiDB-lite"/>
    </source>
</evidence>
<evidence type="ECO:0000313" key="9">
    <source>
        <dbReference type="EMBL" id="MES1920309.1"/>
    </source>
</evidence>